<dbReference type="EMBL" id="JBHTKL010000005">
    <property type="protein sequence ID" value="MFD1019713.1"/>
    <property type="molecule type" value="Genomic_DNA"/>
</dbReference>
<dbReference type="InterPro" id="IPR002575">
    <property type="entry name" value="Aminoglycoside_PTrfase"/>
</dbReference>
<keyword evidence="3" id="KW-1185">Reference proteome</keyword>
<name>A0ABW3L3K2_9BACI</name>
<protein>
    <submittedName>
        <fullName evidence="2">Phosphotransferase</fullName>
    </submittedName>
</protein>
<dbReference type="Gene3D" id="3.90.1200.10">
    <property type="match status" value="1"/>
</dbReference>
<organism evidence="2 3">
    <name type="scientific">Thalassobacillus hwangdonensis</name>
    <dbReference type="NCBI Taxonomy" id="546108"/>
    <lineage>
        <taxon>Bacteria</taxon>
        <taxon>Bacillati</taxon>
        <taxon>Bacillota</taxon>
        <taxon>Bacilli</taxon>
        <taxon>Bacillales</taxon>
        <taxon>Bacillaceae</taxon>
        <taxon>Thalassobacillus</taxon>
    </lineage>
</organism>
<gene>
    <name evidence="2" type="ORF">ACFQ2J_11070</name>
</gene>
<evidence type="ECO:0000313" key="3">
    <source>
        <dbReference type="Proteomes" id="UP001596990"/>
    </source>
</evidence>
<dbReference type="SUPFAM" id="SSF56112">
    <property type="entry name" value="Protein kinase-like (PK-like)"/>
    <property type="match status" value="1"/>
</dbReference>
<dbReference type="InterPro" id="IPR011009">
    <property type="entry name" value="Kinase-like_dom_sf"/>
</dbReference>
<accession>A0ABW3L3K2</accession>
<dbReference type="Pfam" id="PF01636">
    <property type="entry name" value="APH"/>
    <property type="match status" value="1"/>
</dbReference>
<dbReference type="InterPro" id="IPR051678">
    <property type="entry name" value="AGP_Transferase"/>
</dbReference>
<sequence length="337" mass="38158">MEFKQQVEKLCETAGLGKVVEFPKPLSGGLLHKMYAVKTTSGAFAVKALNPTIMARPEAVQNYLTAEQIARIAAKHVPALPAKVIDGSPLIRIDGSYFLVFDWVEGEILQSSKIEREHAKKMGAILGELHTMDFSLREVEPEHPAALIEWKRFYDKGKEENAEWVDAFSETLDSLYQWTEHATEAASKLSQGFVYSHRDLDPKNVLWRNGAPTVIDWEAAGPVHPMQELLETAIYWSEKEEKAVDKDQFLTFIKAYEEKCGTAHADWFNGLVMGFATKLDWLEYNLKRSLWMECSDEEDQQLGTEQVFATLNDLNSYAEAIPELHGWLKELEGDESG</sequence>
<dbReference type="Proteomes" id="UP001596990">
    <property type="component" value="Unassembled WGS sequence"/>
</dbReference>
<proteinExistence type="predicted"/>
<dbReference type="PANTHER" id="PTHR21310">
    <property type="entry name" value="AMINOGLYCOSIDE PHOSPHOTRANSFERASE-RELATED-RELATED"/>
    <property type="match status" value="1"/>
</dbReference>
<reference evidence="3" key="1">
    <citation type="journal article" date="2019" name="Int. J. Syst. Evol. Microbiol.">
        <title>The Global Catalogue of Microorganisms (GCM) 10K type strain sequencing project: providing services to taxonomists for standard genome sequencing and annotation.</title>
        <authorList>
            <consortium name="The Broad Institute Genomics Platform"/>
            <consortium name="The Broad Institute Genome Sequencing Center for Infectious Disease"/>
            <person name="Wu L."/>
            <person name="Ma J."/>
        </authorList>
    </citation>
    <scope>NUCLEOTIDE SEQUENCE [LARGE SCALE GENOMIC DNA]</scope>
    <source>
        <strain evidence="3">CCUG 56607</strain>
    </source>
</reference>
<dbReference type="RefSeq" id="WP_386060055.1">
    <property type="nucleotide sequence ID" value="NZ_JBHTKL010000005.1"/>
</dbReference>
<evidence type="ECO:0000313" key="2">
    <source>
        <dbReference type="EMBL" id="MFD1019713.1"/>
    </source>
</evidence>
<feature type="domain" description="Aminoglycoside phosphotransferase" evidence="1">
    <location>
        <begin position="24"/>
        <end position="249"/>
    </location>
</feature>
<evidence type="ECO:0000259" key="1">
    <source>
        <dbReference type="Pfam" id="PF01636"/>
    </source>
</evidence>
<comment type="caution">
    <text evidence="2">The sequence shown here is derived from an EMBL/GenBank/DDBJ whole genome shotgun (WGS) entry which is preliminary data.</text>
</comment>